<organism evidence="3 4">
    <name type="scientific">Tetrahymena thermophila (strain SB210)</name>
    <dbReference type="NCBI Taxonomy" id="312017"/>
    <lineage>
        <taxon>Eukaryota</taxon>
        <taxon>Sar</taxon>
        <taxon>Alveolata</taxon>
        <taxon>Ciliophora</taxon>
        <taxon>Intramacronucleata</taxon>
        <taxon>Oligohymenophorea</taxon>
        <taxon>Hymenostomatida</taxon>
        <taxon>Tetrahymenina</taxon>
        <taxon>Tetrahymenidae</taxon>
        <taxon>Tetrahymena</taxon>
    </lineage>
</organism>
<feature type="coiled-coil region" evidence="1">
    <location>
        <begin position="170"/>
        <end position="204"/>
    </location>
</feature>
<dbReference type="EMBL" id="GG662820">
    <property type="protein sequence ID" value="EAR89661.1"/>
    <property type="molecule type" value="Genomic_DNA"/>
</dbReference>
<dbReference type="KEGG" id="tet:TTHERM_00161790"/>
<reference evidence="4" key="1">
    <citation type="journal article" date="2006" name="PLoS Biol.">
        <title>Macronuclear genome sequence of the ciliate Tetrahymena thermophila, a model eukaryote.</title>
        <authorList>
            <person name="Eisen J.A."/>
            <person name="Coyne R.S."/>
            <person name="Wu M."/>
            <person name="Wu D."/>
            <person name="Thiagarajan M."/>
            <person name="Wortman J.R."/>
            <person name="Badger J.H."/>
            <person name="Ren Q."/>
            <person name="Amedeo P."/>
            <person name="Jones K.M."/>
            <person name="Tallon L.J."/>
            <person name="Delcher A.L."/>
            <person name="Salzberg S.L."/>
            <person name="Silva J.C."/>
            <person name="Haas B.J."/>
            <person name="Majoros W.H."/>
            <person name="Farzad M."/>
            <person name="Carlton J.M."/>
            <person name="Smith R.K. Jr."/>
            <person name="Garg J."/>
            <person name="Pearlman R.E."/>
            <person name="Karrer K.M."/>
            <person name="Sun L."/>
            <person name="Manning G."/>
            <person name="Elde N.C."/>
            <person name="Turkewitz A.P."/>
            <person name="Asai D.J."/>
            <person name="Wilkes D.E."/>
            <person name="Wang Y."/>
            <person name="Cai H."/>
            <person name="Collins K."/>
            <person name="Stewart B.A."/>
            <person name="Lee S.R."/>
            <person name="Wilamowska K."/>
            <person name="Weinberg Z."/>
            <person name="Ruzzo W.L."/>
            <person name="Wloga D."/>
            <person name="Gaertig J."/>
            <person name="Frankel J."/>
            <person name="Tsao C.-C."/>
            <person name="Gorovsky M.A."/>
            <person name="Keeling P.J."/>
            <person name="Waller R.F."/>
            <person name="Patron N.J."/>
            <person name="Cherry J.M."/>
            <person name="Stover N.A."/>
            <person name="Krieger C.J."/>
            <person name="del Toro C."/>
            <person name="Ryder H.F."/>
            <person name="Williamson S.C."/>
            <person name="Barbeau R.A."/>
            <person name="Hamilton E.P."/>
            <person name="Orias E."/>
        </authorList>
    </citation>
    <scope>NUCLEOTIDE SEQUENCE [LARGE SCALE GENOMIC DNA]</scope>
    <source>
        <strain evidence="4">SB210</strain>
    </source>
</reference>
<name>Q22VV5_TETTS</name>
<evidence type="ECO:0000313" key="4">
    <source>
        <dbReference type="Proteomes" id="UP000009168"/>
    </source>
</evidence>
<evidence type="ECO:0000256" key="1">
    <source>
        <dbReference type="SAM" id="Coils"/>
    </source>
</evidence>
<keyword evidence="4" id="KW-1185">Reference proteome</keyword>
<dbReference type="InParanoid" id="Q22VV5"/>
<sequence>MSNQQNKAQQPSGQQNGIQQIPQQVQNVIQNAVNGQLQNQHNPNQSNAAQAGQQQNHQQQIPPQQNQQQPVNAVNDQNNNQQNASSKIQLANLNLKCQEHEQNPIVGICFAHNCEYQSRLLCLQCIFSSHAEHVKHSVQLKEIDESDKNGVFMDNWPTQSVCKDIRKFIKKSQQGSYNNLEQKVENLKQQAAKNFQDIQNIIKERTKNVNLSKETEIAKINQQAAKMYKLGGLKQHLKDYSDKKINGIELNHKIKEFSLEKPNDEDLHLLSNTFMQIKQNQELIFLPHEFDRIQNEILKLINSIPSQTLLANTINFHAAPYKDSSEFFKVGDKGTLLSFEKDSNTAYTICVSDNLRKNSFYELEIKIEGDYANNKIRFSIVKEEFIDELPQNLYYCVVRGSNDMQGEFYMHGQEWLHVKNLKNTIKIKICIAQNVFIMQSADERGGVKLMNYKFNCSNGTNWRLMIINSGKPIKIYKISSSVDHS</sequence>
<dbReference type="AlphaFoldDB" id="Q22VV5"/>
<dbReference type="Proteomes" id="UP000009168">
    <property type="component" value="Unassembled WGS sequence"/>
</dbReference>
<evidence type="ECO:0000256" key="2">
    <source>
        <dbReference type="SAM" id="MobiDB-lite"/>
    </source>
</evidence>
<keyword evidence="1" id="KW-0175">Coiled coil</keyword>
<dbReference type="RefSeq" id="XP_001009907.1">
    <property type="nucleotide sequence ID" value="XM_001009907.1"/>
</dbReference>
<feature type="region of interest" description="Disordered" evidence="2">
    <location>
        <begin position="37"/>
        <end position="79"/>
    </location>
</feature>
<dbReference type="GeneID" id="7841787"/>
<evidence type="ECO:0000313" key="3">
    <source>
        <dbReference type="EMBL" id="EAR89661.1"/>
    </source>
</evidence>
<protein>
    <recommendedName>
        <fullName evidence="5">B-box zinc finger protein</fullName>
    </recommendedName>
</protein>
<gene>
    <name evidence="3" type="ORF">TTHERM_00161790</name>
</gene>
<evidence type="ECO:0008006" key="5">
    <source>
        <dbReference type="Google" id="ProtNLM"/>
    </source>
</evidence>
<accession>Q22VV5</accession>
<proteinExistence type="predicted"/>
<feature type="region of interest" description="Disordered" evidence="2">
    <location>
        <begin position="1"/>
        <end position="22"/>
    </location>
</feature>
<feature type="compositionally biased region" description="Low complexity" evidence="2">
    <location>
        <begin position="8"/>
        <end position="22"/>
    </location>
</feature>
<dbReference type="HOGENOM" id="CLU_563249_0_0_1"/>